<feature type="domain" description="RING-type" evidence="5">
    <location>
        <begin position="216"/>
        <end position="261"/>
    </location>
</feature>
<dbReference type="InterPro" id="IPR001841">
    <property type="entry name" value="Znf_RING"/>
</dbReference>
<evidence type="ECO:0000256" key="3">
    <source>
        <dbReference type="ARBA" id="ARBA00022833"/>
    </source>
</evidence>
<gene>
    <name evidence="6" type="ORF">BU16DRAFT_555556</name>
</gene>
<dbReference type="EMBL" id="MU004182">
    <property type="protein sequence ID" value="KAF2501047.1"/>
    <property type="molecule type" value="Genomic_DNA"/>
</dbReference>
<dbReference type="OrthoDB" id="3800265at2759"/>
<evidence type="ECO:0000313" key="6">
    <source>
        <dbReference type="EMBL" id="KAF2501047.1"/>
    </source>
</evidence>
<evidence type="ECO:0000313" key="7">
    <source>
        <dbReference type="Proteomes" id="UP000799750"/>
    </source>
</evidence>
<evidence type="ECO:0000259" key="5">
    <source>
        <dbReference type="PROSITE" id="PS50089"/>
    </source>
</evidence>
<dbReference type="AlphaFoldDB" id="A0A6A6RC79"/>
<reference evidence="6" key="1">
    <citation type="journal article" date="2020" name="Stud. Mycol.">
        <title>101 Dothideomycetes genomes: a test case for predicting lifestyles and emergence of pathogens.</title>
        <authorList>
            <person name="Haridas S."/>
            <person name="Albert R."/>
            <person name="Binder M."/>
            <person name="Bloem J."/>
            <person name="Labutti K."/>
            <person name="Salamov A."/>
            <person name="Andreopoulos B."/>
            <person name="Baker S."/>
            <person name="Barry K."/>
            <person name="Bills G."/>
            <person name="Bluhm B."/>
            <person name="Cannon C."/>
            <person name="Castanera R."/>
            <person name="Culley D."/>
            <person name="Daum C."/>
            <person name="Ezra D."/>
            <person name="Gonzalez J."/>
            <person name="Henrissat B."/>
            <person name="Kuo A."/>
            <person name="Liang C."/>
            <person name="Lipzen A."/>
            <person name="Lutzoni F."/>
            <person name="Magnuson J."/>
            <person name="Mondo S."/>
            <person name="Nolan M."/>
            <person name="Ohm R."/>
            <person name="Pangilinan J."/>
            <person name="Park H.-J."/>
            <person name="Ramirez L."/>
            <person name="Alfaro M."/>
            <person name="Sun H."/>
            <person name="Tritt A."/>
            <person name="Yoshinaga Y."/>
            <person name="Zwiers L.-H."/>
            <person name="Turgeon B."/>
            <person name="Goodwin S."/>
            <person name="Spatafora J."/>
            <person name="Crous P."/>
            <person name="Grigoriev I."/>
        </authorList>
    </citation>
    <scope>NUCLEOTIDE SEQUENCE</scope>
    <source>
        <strain evidence="6">CBS 269.34</strain>
    </source>
</reference>
<protein>
    <recommendedName>
        <fullName evidence="5">RING-type domain-containing protein</fullName>
    </recommendedName>
</protein>
<accession>A0A6A6RC79</accession>
<evidence type="ECO:0000256" key="4">
    <source>
        <dbReference type="PROSITE-ProRule" id="PRU00175"/>
    </source>
</evidence>
<proteinExistence type="predicted"/>
<keyword evidence="1" id="KW-0479">Metal-binding</keyword>
<dbReference type="PANTHER" id="PTHR45969">
    <property type="entry name" value="RING ZINC FINGER PROTEIN-RELATED"/>
    <property type="match status" value="1"/>
</dbReference>
<dbReference type="GO" id="GO:0008270">
    <property type="term" value="F:zinc ion binding"/>
    <property type="evidence" value="ECO:0007669"/>
    <property type="project" value="UniProtKB-KW"/>
</dbReference>
<keyword evidence="7" id="KW-1185">Reference proteome</keyword>
<keyword evidence="3" id="KW-0862">Zinc</keyword>
<dbReference type="PROSITE" id="PS50089">
    <property type="entry name" value="ZF_RING_2"/>
    <property type="match status" value="1"/>
</dbReference>
<dbReference type="Gene3D" id="3.30.40.10">
    <property type="entry name" value="Zinc/RING finger domain, C3HC4 (zinc finger)"/>
    <property type="match status" value="1"/>
</dbReference>
<organism evidence="6 7">
    <name type="scientific">Lophium mytilinum</name>
    <dbReference type="NCBI Taxonomy" id="390894"/>
    <lineage>
        <taxon>Eukaryota</taxon>
        <taxon>Fungi</taxon>
        <taxon>Dikarya</taxon>
        <taxon>Ascomycota</taxon>
        <taxon>Pezizomycotina</taxon>
        <taxon>Dothideomycetes</taxon>
        <taxon>Pleosporomycetidae</taxon>
        <taxon>Mytilinidiales</taxon>
        <taxon>Mytilinidiaceae</taxon>
        <taxon>Lophium</taxon>
    </lineage>
</organism>
<evidence type="ECO:0000256" key="2">
    <source>
        <dbReference type="ARBA" id="ARBA00022771"/>
    </source>
</evidence>
<dbReference type="Proteomes" id="UP000799750">
    <property type="component" value="Unassembled WGS sequence"/>
</dbReference>
<evidence type="ECO:0000256" key="1">
    <source>
        <dbReference type="ARBA" id="ARBA00022723"/>
    </source>
</evidence>
<dbReference type="SUPFAM" id="SSF57850">
    <property type="entry name" value="RING/U-box"/>
    <property type="match status" value="1"/>
</dbReference>
<dbReference type="Pfam" id="PF13639">
    <property type="entry name" value="zf-RING_2"/>
    <property type="match status" value="1"/>
</dbReference>
<sequence length="295" mass="33774">MNQPESNAPASRAAIPDLDFTVFETYLGLEAVLTNNPSISSPWWLRGHLMFLIMEYARQVAVEVYENPSRPTDEYRELCFERVAKLRSLFPKVEELGPFTASLRDRVSAMSQDLNLRGGTDTHYRELSARIREIVFSYARRYFVQMHRNRAADVRHWREFFYGMASFGNTISPTGQRSADEIGQSLCHFFIRRELLTNSLTVEEIAARCDPLDDECAICVSSYDQGHTPVITLACKHIFGKECLTDWLDINKRATTCPMCRTPLAVSQAPASQDELAERAHEAAGQFWHNWLDRP</sequence>
<dbReference type="InterPro" id="IPR013083">
    <property type="entry name" value="Znf_RING/FYVE/PHD"/>
</dbReference>
<dbReference type="SMART" id="SM01197">
    <property type="entry name" value="FANCL_C"/>
    <property type="match status" value="1"/>
</dbReference>
<name>A0A6A6RC79_9PEZI</name>
<keyword evidence="2 4" id="KW-0863">Zinc-finger</keyword>